<dbReference type="EMBL" id="MN738830">
    <property type="protein sequence ID" value="QHT38446.1"/>
    <property type="molecule type" value="Genomic_DNA"/>
</dbReference>
<reference evidence="1" key="1">
    <citation type="journal article" date="2020" name="Nature">
        <title>Giant virus diversity and host interactions through global metagenomics.</title>
        <authorList>
            <person name="Schulz F."/>
            <person name="Roux S."/>
            <person name="Paez-Espino D."/>
            <person name="Jungbluth S."/>
            <person name="Walsh D.A."/>
            <person name="Denef V.J."/>
            <person name="McMahon K.D."/>
            <person name="Konstantinidis K.T."/>
            <person name="Eloe-Fadrosh E.A."/>
            <person name="Kyrpides N.C."/>
            <person name="Woyke T."/>
        </authorList>
    </citation>
    <scope>NUCLEOTIDE SEQUENCE</scope>
    <source>
        <strain evidence="1">GVMAG-S-ERX556101-89</strain>
    </source>
</reference>
<dbReference type="AlphaFoldDB" id="A0A6C0F9C0"/>
<proteinExistence type="predicted"/>
<evidence type="ECO:0000313" key="1">
    <source>
        <dbReference type="EMBL" id="QHT38446.1"/>
    </source>
</evidence>
<name>A0A6C0F9C0_9ZZZZ</name>
<sequence length="208" mass="25013">MALLLRENKAYEQVLCNTIMNLLDNIETTAERRRLYEENKSLFEREENQGEEEFNAGLEEYNSQMVFDITNFLNSVILYANTWPENVCECMESMAMNLSFNCRYDELIRESICPKLLKKMEYSIRRPEKDRRNLRALLMCVGHRNLDKYVINRIAEYCHTEPYDYMYGKKGSIYLEGKWFTYGKRRRRRNYLKYTTYVLVNANNNLAE</sequence>
<organism evidence="1">
    <name type="scientific">viral metagenome</name>
    <dbReference type="NCBI Taxonomy" id="1070528"/>
    <lineage>
        <taxon>unclassified sequences</taxon>
        <taxon>metagenomes</taxon>
        <taxon>organismal metagenomes</taxon>
    </lineage>
</organism>
<protein>
    <submittedName>
        <fullName evidence="1">Uncharacterized protein</fullName>
    </submittedName>
</protein>
<accession>A0A6C0F9C0</accession>